<dbReference type="GO" id="GO:0006298">
    <property type="term" value="P:mismatch repair"/>
    <property type="evidence" value="ECO:0007669"/>
    <property type="project" value="UniProtKB-UniRule"/>
</dbReference>
<evidence type="ECO:0000256" key="3">
    <source>
        <dbReference type="ARBA" id="ARBA00022741"/>
    </source>
</evidence>
<dbReference type="InterPro" id="IPR045076">
    <property type="entry name" value="MutS"/>
</dbReference>
<dbReference type="Gene3D" id="3.40.1170.10">
    <property type="entry name" value="DNA repair protein MutS, domain I"/>
    <property type="match status" value="1"/>
</dbReference>
<dbReference type="CDD" id="cd03284">
    <property type="entry name" value="ABC_MutS1"/>
    <property type="match status" value="1"/>
</dbReference>
<dbReference type="InterPro" id="IPR036678">
    <property type="entry name" value="MutS_con_dom_sf"/>
</dbReference>
<evidence type="ECO:0000256" key="2">
    <source>
        <dbReference type="ARBA" id="ARBA00021982"/>
    </source>
</evidence>
<dbReference type="PANTHER" id="PTHR11361:SF34">
    <property type="entry name" value="DNA MISMATCH REPAIR PROTEIN MSH1, MITOCHONDRIAL"/>
    <property type="match status" value="1"/>
</dbReference>
<dbReference type="InterPro" id="IPR036187">
    <property type="entry name" value="DNA_mismatch_repair_MutS_sf"/>
</dbReference>
<dbReference type="GO" id="GO:0003684">
    <property type="term" value="F:damaged DNA binding"/>
    <property type="evidence" value="ECO:0007669"/>
    <property type="project" value="UniProtKB-UniRule"/>
</dbReference>
<dbReference type="FunFam" id="3.40.50.300:FF:000870">
    <property type="entry name" value="MutS protein homolog 4"/>
    <property type="match status" value="1"/>
</dbReference>
<dbReference type="Gene3D" id="3.40.50.300">
    <property type="entry name" value="P-loop containing nucleotide triphosphate hydrolases"/>
    <property type="match status" value="1"/>
</dbReference>
<evidence type="ECO:0000259" key="11">
    <source>
        <dbReference type="PROSITE" id="PS00486"/>
    </source>
</evidence>
<keyword evidence="4 9" id="KW-0227">DNA damage</keyword>
<dbReference type="Gene3D" id="1.10.1420.10">
    <property type="match status" value="2"/>
</dbReference>
<dbReference type="EMBL" id="CADCTW010000222">
    <property type="protein sequence ID" value="CAA9366641.1"/>
    <property type="molecule type" value="Genomic_DNA"/>
</dbReference>
<accession>A0A6J4MRB8</accession>
<evidence type="ECO:0000256" key="7">
    <source>
        <dbReference type="ARBA" id="ARBA00023204"/>
    </source>
</evidence>
<dbReference type="InterPro" id="IPR017261">
    <property type="entry name" value="DNA_mismatch_repair_MutS/MSH"/>
</dbReference>
<evidence type="ECO:0000256" key="6">
    <source>
        <dbReference type="ARBA" id="ARBA00023125"/>
    </source>
</evidence>
<feature type="domain" description="DNA mismatch repair proteins mutS family" evidence="11">
    <location>
        <begin position="690"/>
        <end position="706"/>
    </location>
</feature>
<proteinExistence type="inferred from homology"/>
<dbReference type="GO" id="GO:0030983">
    <property type="term" value="F:mismatched DNA binding"/>
    <property type="evidence" value="ECO:0007669"/>
    <property type="project" value="InterPro"/>
</dbReference>
<dbReference type="InterPro" id="IPR007861">
    <property type="entry name" value="DNA_mismatch_repair_MutS_clamp"/>
</dbReference>
<evidence type="ECO:0000256" key="8">
    <source>
        <dbReference type="ARBA" id="ARBA00024647"/>
    </source>
</evidence>
<comment type="function">
    <text evidence="8 9">This protein is involved in the repair of mismatches in DNA. It is possible that it carries out the mismatch recognition step. This protein has a weak ATPase activity.</text>
</comment>
<gene>
    <name evidence="9" type="primary">mutS</name>
    <name evidence="12" type="ORF">AVDCRST_MAG68-4911</name>
</gene>
<dbReference type="GO" id="GO:0140664">
    <property type="term" value="F:ATP-dependent DNA damage sensor activity"/>
    <property type="evidence" value="ECO:0007669"/>
    <property type="project" value="InterPro"/>
</dbReference>
<dbReference type="InterPro" id="IPR000432">
    <property type="entry name" value="DNA_mismatch_repair_MutS_C"/>
</dbReference>
<dbReference type="Pfam" id="PF05192">
    <property type="entry name" value="MutS_III"/>
    <property type="match status" value="1"/>
</dbReference>
<keyword evidence="5 9" id="KW-0067">ATP-binding</keyword>
<keyword evidence="6 9" id="KW-0238">DNA-binding</keyword>
<evidence type="ECO:0000256" key="9">
    <source>
        <dbReference type="HAMAP-Rule" id="MF_00096"/>
    </source>
</evidence>
<keyword evidence="3 9" id="KW-0547">Nucleotide-binding</keyword>
<dbReference type="SUPFAM" id="SSF48334">
    <property type="entry name" value="DNA repair protein MutS, domain III"/>
    <property type="match status" value="1"/>
</dbReference>
<dbReference type="Gene3D" id="3.30.420.110">
    <property type="entry name" value="MutS, connector domain"/>
    <property type="match status" value="1"/>
</dbReference>
<evidence type="ECO:0000256" key="10">
    <source>
        <dbReference type="RuleBase" id="RU003756"/>
    </source>
</evidence>
<keyword evidence="7 9" id="KW-0234">DNA repair</keyword>
<dbReference type="HAMAP" id="MF_00096">
    <property type="entry name" value="MutS"/>
    <property type="match status" value="1"/>
</dbReference>
<evidence type="ECO:0000256" key="4">
    <source>
        <dbReference type="ARBA" id="ARBA00022763"/>
    </source>
</evidence>
<name>A0A6J4MRB8_9BACT</name>
<dbReference type="NCBIfam" id="TIGR01070">
    <property type="entry name" value="mutS1"/>
    <property type="match status" value="1"/>
</dbReference>
<dbReference type="PANTHER" id="PTHR11361">
    <property type="entry name" value="DNA MISMATCH REPAIR PROTEIN MUTS FAMILY MEMBER"/>
    <property type="match status" value="1"/>
</dbReference>
<dbReference type="GO" id="GO:0005524">
    <property type="term" value="F:ATP binding"/>
    <property type="evidence" value="ECO:0007669"/>
    <property type="project" value="UniProtKB-UniRule"/>
</dbReference>
<dbReference type="SMART" id="SM00533">
    <property type="entry name" value="MUTSd"/>
    <property type="match status" value="1"/>
</dbReference>
<evidence type="ECO:0000256" key="5">
    <source>
        <dbReference type="ARBA" id="ARBA00022840"/>
    </source>
</evidence>
<dbReference type="Pfam" id="PF00488">
    <property type="entry name" value="MutS_V"/>
    <property type="match status" value="1"/>
</dbReference>
<evidence type="ECO:0000313" key="12">
    <source>
        <dbReference type="EMBL" id="CAA9366641.1"/>
    </source>
</evidence>
<sequence length="853" mass="93126">MTDSVQKQWMRARAQHPDAVVLIRIGDFYELFGPDSEIGVRVLGLTLTAKRGAGGMPMAGIPARSRDEYVEKLVREGYRVAICEQMEAADDARGVVPREVVEVVTPGVVMADGLLAGRRNHFLAALAEDASGNLALAAADVTTGELVVTPATPETLESELARFEPAELLLPTGWGERTVPGAERTRVTRRPDVAFDPRFGQDELCNHYGVQTLDGFGLGDADGAAVAALGALLSYLREVRPAGMRHLRPPRIENAGEAMALDEMTRRNLELVEPLRAEPGARPGEGTLLEVIDETLTPMGARLLRSWVLRPLLSLPRIHARQEAIAGFVDDGALRGRIRAELAGVRDLERAAGKLGAGRVTPRELRALAAALAHLPRLRAVLAESETEPLGKLLRTLDPLEDLRERIDAALADEPANGFADGEVVIRDGFDAELDELRALRGGATDWMAHFQGQERERTGVRQLKVGYNRVFGYFLEVPRSDAGRMPAEYERRQTLSTGERYTTPELKEREARILDAEERMATLQQRVFEELRRALATQVKRVQDAAFRVATLDALAGLAECAVRRGYTRPEVDGGYRLEIRAGRHPVVETMMPGDRYIPNDVVLDEESRIVVLTGPNMGGKSTLLRQVGLIQLLAQVGAFVPADHARIGVCDRIFTRVGASDNLVRGQSTFMVEASECATILNGGTRRSLVLMDEVGRGTATWDGVSLAWAITEYLHGQVGAKTVFATHYHELTQLAELLPGVVNFSVAAREHGDRIVFLHQLVPGRADRSYGIEVARLAGVPAPVVARAREILATLEGSRTAESRAIEHLDPAEPSDPAASQVAARIRALDVDRLTPIDALLLLAELRQQL</sequence>
<dbReference type="InterPro" id="IPR007860">
    <property type="entry name" value="DNA_mmatch_repair_MutS_con_dom"/>
</dbReference>
<dbReference type="SUPFAM" id="SSF52540">
    <property type="entry name" value="P-loop containing nucleoside triphosphate hydrolases"/>
    <property type="match status" value="1"/>
</dbReference>
<dbReference type="InterPro" id="IPR027417">
    <property type="entry name" value="P-loop_NTPase"/>
</dbReference>
<reference evidence="12" key="1">
    <citation type="submission" date="2020-02" db="EMBL/GenBank/DDBJ databases">
        <authorList>
            <person name="Meier V. D."/>
        </authorList>
    </citation>
    <scope>NUCLEOTIDE SEQUENCE</scope>
    <source>
        <strain evidence="12">AVDCRST_MAG68</strain>
    </source>
</reference>
<feature type="binding site" evidence="9">
    <location>
        <begin position="616"/>
        <end position="623"/>
    </location>
    <ligand>
        <name>ATP</name>
        <dbReference type="ChEBI" id="CHEBI:30616"/>
    </ligand>
</feature>
<dbReference type="SUPFAM" id="SSF55271">
    <property type="entry name" value="DNA repair protein MutS, domain I"/>
    <property type="match status" value="1"/>
</dbReference>
<dbReference type="InterPro" id="IPR007696">
    <property type="entry name" value="DNA_mismatch_repair_MutS_core"/>
</dbReference>
<dbReference type="Pfam" id="PF01624">
    <property type="entry name" value="MutS_I"/>
    <property type="match status" value="1"/>
</dbReference>
<dbReference type="InterPro" id="IPR007695">
    <property type="entry name" value="DNA_mismatch_repair_MutS-lik_N"/>
</dbReference>
<dbReference type="Pfam" id="PF05188">
    <property type="entry name" value="MutS_II"/>
    <property type="match status" value="1"/>
</dbReference>
<dbReference type="AlphaFoldDB" id="A0A6J4MRB8"/>
<organism evidence="12">
    <name type="scientific">uncultured Gemmatimonadota bacterium</name>
    <dbReference type="NCBI Taxonomy" id="203437"/>
    <lineage>
        <taxon>Bacteria</taxon>
        <taxon>Pseudomonadati</taxon>
        <taxon>Gemmatimonadota</taxon>
        <taxon>environmental samples</taxon>
    </lineage>
</organism>
<evidence type="ECO:0000256" key="1">
    <source>
        <dbReference type="ARBA" id="ARBA00006271"/>
    </source>
</evidence>
<dbReference type="PROSITE" id="PS00486">
    <property type="entry name" value="DNA_MISMATCH_REPAIR_2"/>
    <property type="match status" value="1"/>
</dbReference>
<dbReference type="SUPFAM" id="SSF53150">
    <property type="entry name" value="DNA repair protein MutS, domain II"/>
    <property type="match status" value="1"/>
</dbReference>
<dbReference type="Pfam" id="PF05190">
    <property type="entry name" value="MutS_IV"/>
    <property type="match status" value="1"/>
</dbReference>
<dbReference type="InterPro" id="IPR005748">
    <property type="entry name" value="DNA_mismatch_repair_MutS"/>
</dbReference>
<comment type="similarity">
    <text evidence="1 9 10">Belongs to the DNA mismatch repair MutS family.</text>
</comment>
<dbReference type="InterPro" id="IPR016151">
    <property type="entry name" value="DNA_mismatch_repair_MutS_N"/>
</dbReference>
<dbReference type="GO" id="GO:0005829">
    <property type="term" value="C:cytosol"/>
    <property type="evidence" value="ECO:0007669"/>
    <property type="project" value="TreeGrafter"/>
</dbReference>
<dbReference type="SMART" id="SM00534">
    <property type="entry name" value="MUTSac"/>
    <property type="match status" value="1"/>
</dbReference>
<dbReference type="NCBIfam" id="NF003810">
    <property type="entry name" value="PRK05399.1"/>
    <property type="match status" value="1"/>
</dbReference>
<dbReference type="PIRSF" id="PIRSF037677">
    <property type="entry name" value="DNA_mis_repair_Msh6"/>
    <property type="match status" value="1"/>
</dbReference>
<protein>
    <recommendedName>
        <fullName evidence="2 9">DNA mismatch repair protein MutS</fullName>
    </recommendedName>
</protein>